<evidence type="ECO:0000259" key="4">
    <source>
        <dbReference type="PROSITE" id="PS51077"/>
    </source>
</evidence>
<accession>A0A512N7Y7</accession>
<dbReference type="InterPro" id="IPR005471">
    <property type="entry name" value="Tscrpt_reg_IclR_N"/>
</dbReference>
<keyword evidence="1" id="KW-0805">Transcription regulation</keyword>
<dbReference type="InterPro" id="IPR036388">
    <property type="entry name" value="WH-like_DNA-bd_sf"/>
</dbReference>
<dbReference type="RefSeq" id="WP_147149194.1">
    <property type="nucleotide sequence ID" value="NZ_BKAJ01000033.1"/>
</dbReference>
<dbReference type="Gene3D" id="1.10.10.10">
    <property type="entry name" value="Winged helix-like DNA-binding domain superfamily/Winged helix DNA-binding domain"/>
    <property type="match status" value="1"/>
</dbReference>
<dbReference type="InterPro" id="IPR014757">
    <property type="entry name" value="Tscrpt_reg_IclR_C"/>
</dbReference>
<dbReference type="Pfam" id="PF09339">
    <property type="entry name" value="HTH_IclR"/>
    <property type="match status" value="1"/>
</dbReference>
<evidence type="ECO:0000256" key="2">
    <source>
        <dbReference type="ARBA" id="ARBA00023125"/>
    </source>
</evidence>
<feature type="domain" description="IclR-ED" evidence="5">
    <location>
        <begin position="69"/>
        <end position="254"/>
    </location>
</feature>
<dbReference type="EMBL" id="BKAJ01000033">
    <property type="protein sequence ID" value="GEP55096.1"/>
    <property type="molecule type" value="Genomic_DNA"/>
</dbReference>
<dbReference type="GO" id="GO:0003700">
    <property type="term" value="F:DNA-binding transcription factor activity"/>
    <property type="evidence" value="ECO:0007669"/>
    <property type="project" value="TreeGrafter"/>
</dbReference>
<dbReference type="PROSITE" id="PS51077">
    <property type="entry name" value="HTH_ICLR"/>
    <property type="match status" value="1"/>
</dbReference>
<dbReference type="InterPro" id="IPR029016">
    <property type="entry name" value="GAF-like_dom_sf"/>
</dbReference>
<proteinExistence type="predicted"/>
<sequence>MTIHRSVRALSRGLALIGELNTSGPSSAQQLARRSGVNRTTCYRLLQTLQQDGYVTFDEASALFSLTPQVRRLSEGLSTQDLSRQAALPPMFSLLEQVSWPSDFAVFELGWMMIRESTHSFSPFSVHRSMVGLGRSLVRSALGRAVLTAASPAQRHEMLEITASLVPEDAALARDRRYISRFVARTKSDGYASSVDETEQGISAIAVPIGGVGPVIGSLNIVFFTSAMTTEVAARRYLRSLKQAATEIERRWRAATP</sequence>
<dbReference type="InterPro" id="IPR036390">
    <property type="entry name" value="WH_DNA-bd_sf"/>
</dbReference>
<dbReference type="Proteomes" id="UP000321058">
    <property type="component" value="Unassembled WGS sequence"/>
</dbReference>
<organism evidence="6 7">
    <name type="scientific">Reyranella soli</name>
    <dbReference type="NCBI Taxonomy" id="1230389"/>
    <lineage>
        <taxon>Bacteria</taxon>
        <taxon>Pseudomonadati</taxon>
        <taxon>Pseudomonadota</taxon>
        <taxon>Alphaproteobacteria</taxon>
        <taxon>Hyphomicrobiales</taxon>
        <taxon>Reyranellaceae</taxon>
        <taxon>Reyranella</taxon>
    </lineage>
</organism>
<keyword evidence="2" id="KW-0238">DNA-binding</keyword>
<dbReference type="Gene3D" id="3.30.450.40">
    <property type="match status" value="1"/>
</dbReference>
<dbReference type="Pfam" id="PF01614">
    <property type="entry name" value="IclR_C"/>
    <property type="match status" value="1"/>
</dbReference>
<protein>
    <submittedName>
        <fullName evidence="6">Transcriptional regulator</fullName>
    </submittedName>
</protein>
<evidence type="ECO:0000259" key="5">
    <source>
        <dbReference type="PROSITE" id="PS51078"/>
    </source>
</evidence>
<reference evidence="6 7" key="1">
    <citation type="submission" date="2019-07" db="EMBL/GenBank/DDBJ databases">
        <title>Whole genome shotgun sequence of Reyranella soli NBRC 108950.</title>
        <authorList>
            <person name="Hosoyama A."/>
            <person name="Uohara A."/>
            <person name="Ohji S."/>
            <person name="Ichikawa N."/>
        </authorList>
    </citation>
    <scope>NUCLEOTIDE SEQUENCE [LARGE SCALE GENOMIC DNA]</scope>
    <source>
        <strain evidence="6 7">NBRC 108950</strain>
    </source>
</reference>
<name>A0A512N7Y7_9HYPH</name>
<dbReference type="AlphaFoldDB" id="A0A512N7Y7"/>
<gene>
    <name evidence="6" type="ORF">RSO01_22620</name>
</gene>
<dbReference type="GO" id="GO:0045892">
    <property type="term" value="P:negative regulation of DNA-templated transcription"/>
    <property type="evidence" value="ECO:0007669"/>
    <property type="project" value="TreeGrafter"/>
</dbReference>
<evidence type="ECO:0000313" key="7">
    <source>
        <dbReference type="Proteomes" id="UP000321058"/>
    </source>
</evidence>
<dbReference type="SUPFAM" id="SSF55781">
    <property type="entry name" value="GAF domain-like"/>
    <property type="match status" value="1"/>
</dbReference>
<dbReference type="SUPFAM" id="SSF46785">
    <property type="entry name" value="Winged helix' DNA-binding domain"/>
    <property type="match status" value="1"/>
</dbReference>
<feature type="domain" description="HTH iclR-type" evidence="4">
    <location>
        <begin position="7"/>
        <end position="68"/>
    </location>
</feature>
<keyword evidence="3" id="KW-0804">Transcription</keyword>
<evidence type="ECO:0000256" key="3">
    <source>
        <dbReference type="ARBA" id="ARBA00023163"/>
    </source>
</evidence>
<dbReference type="OrthoDB" id="9807558at2"/>
<dbReference type="SMART" id="SM00346">
    <property type="entry name" value="HTH_ICLR"/>
    <property type="match status" value="1"/>
</dbReference>
<dbReference type="PANTHER" id="PTHR30136">
    <property type="entry name" value="HELIX-TURN-HELIX TRANSCRIPTIONAL REGULATOR, ICLR FAMILY"/>
    <property type="match status" value="1"/>
</dbReference>
<evidence type="ECO:0000313" key="6">
    <source>
        <dbReference type="EMBL" id="GEP55096.1"/>
    </source>
</evidence>
<dbReference type="InterPro" id="IPR050707">
    <property type="entry name" value="HTH_MetabolicPath_Reg"/>
</dbReference>
<comment type="caution">
    <text evidence="6">The sequence shown here is derived from an EMBL/GenBank/DDBJ whole genome shotgun (WGS) entry which is preliminary data.</text>
</comment>
<evidence type="ECO:0000256" key="1">
    <source>
        <dbReference type="ARBA" id="ARBA00023015"/>
    </source>
</evidence>
<dbReference type="GO" id="GO:0003677">
    <property type="term" value="F:DNA binding"/>
    <property type="evidence" value="ECO:0007669"/>
    <property type="project" value="UniProtKB-KW"/>
</dbReference>
<dbReference type="PROSITE" id="PS51078">
    <property type="entry name" value="ICLR_ED"/>
    <property type="match status" value="1"/>
</dbReference>
<keyword evidence="7" id="KW-1185">Reference proteome</keyword>
<dbReference type="PANTHER" id="PTHR30136:SF23">
    <property type="entry name" value="DNA-BINDING TRANSCRIPTIONAL ACTIVATOR MHPR"/>
    <property type="match status" value="1"/>
</dbReference>